<organism evidence="1 2">
    <name type="scientific">Platanthera guangdongensis</name>
    <dbReference type="NCBI Taxonomy" id="2320717"/>
    <lineage>
        <taxon>Eukaryota</taxon>
        <taxon>Viridiplantae</taxon>
        <taxon>Streptophyta</taxon>
        <taxon>Embryophyta</taxon>
        <taxon>Tracheophyta</taxon>
        <taxon>Spermatophyta</taxon>
        <taxon>Magnoliopsida</taxon>
        <taxon>Liliopsida</taxon>
        <taxon>Asparagales</taxon>
        <taxon>Orchidaceae</taxon>
        <taxon>Orchidoideae</taxon>
        <taxon>Orchideae</taxon>
        <taxon>Orchidinae</taxon>
        <taxon>Platanthera</taxon>
    </lineage>
</organism>
<comment type="caution">
    <text evidence="1">The sequence shown here is derived from an EMBL/GenBank/DDBJ whole genome shotgun (WGS) entry which is preliminary data.</text>
</comment>
<name>A0ABR2MJ76_9ASPA</name>
<gene>
    <name evidence="1" type="ORF">KSP40_PGU000794</name>
</gene>
<evidence type="ECO:0000313" key="2">
    <source>
        <dbReference type="Proteomes" id="UP001412067"/>
    </source>
</evidence>
<keyword evidence="2" id="KW-1185">Reference proteome</keyword>
<dbReference type="EMBL" id="JBBWWR010000007">
    <property type="protein sequence ID" value="KAK8963590.1"/>
    <property type="molecule type" value="Genomic_DNA"/>
</dbReference>
<accession>A0ABR2MJ76</accession>
<sequence>MGVYRRSLRLARKRCDFTLDSLYKILYIVVLSGCSCRNHYSSFSSVLAVALLRPWGQETHRESRGILSKIVESVTRPSQ</sequence>
<protein>
    <submittedName>
        <fullName evidence="1">Uncharacterized protein</fullName>
    </submittedName>
</protein>
<dbReference type="Proteomes" id="UP001412067">
    <property type="component" value="Unassembled WGS sequence"/>
</dbReference>
<evidence type="ECO:0000313" key="1">
    <source>
        <dbReference type="EMBL" id="KAK8963590.1"/>
    </source>
</evidence>
<reference evidence="1 2" key="1">
    <citation type="journal article" date="2022" name="Nat. Plants">
        <title>Genomes of leafy and leafless Platanthera orchids illuminate the evolution of mycoheterotrophy.</title>
        <authorList>
            <person name="Li M.H."/>
            <person name="Liu K.W."/>
            <person name="Li Z."/>
            <person name="Lu H.C."/>
            <person name="Ye Q.L."/>
            <person name="Zhang D."/>
            <person name="Wang J.Y."/>
            <person name="Li Y.F."/>
            <person name="Zhong Z.M."/>
            <person name="Liu X."/>
            <person name="Yu X."/>
            <person name="Liu D.K."/>
            <person name="Tu X.D."/>
            <person name="Liu B."/>
            <person name="Hao Y."/>
            <person name="Liao X.Y."/>
            <person name="Jiang Y.T."/>
            <person name="Sun W.H."/>
            <person name="Chen J."/>
            <person name="Chen Y.Q."/>
            <person name="Ai Y."/>
            <person name="Zhai J.W."/>
            <person name="Wu S.S."/>
            <person name="Zhou Z."/>
            <person name="Hsiao Y.Y."/>
            <person name="Wu W.L."/>
            <person name="Chen Y.Y."/>
            <person name="Lin Y.F."/>
            <person name="Hsu J.L."/>
            <person name="Li C.Y."/>
            <person name="Wang Z.W."/>
            <person name="Zhao X."/>
            <person name="Zhong W.Y."/>
            <person name="Ma X.K."/>
            <person name="Ma L."/>
            <person name="Huang J."/>
            <person name="Chen G.Z."/>
            <person name="Huang M.Z."/>
            <person name="Huang L."/>
            <person name="Peng D.H."/>
            <person name="Luo Y.B."/>
            <person name="Zou S.Q."/>
            <person name="Chen S.P."/>
            <person name="Lan S."/>
            <person name="Tsai W.C."/>
            <person name="Van de Peer Y."/>
            <person name="Liu Z.J."/>
        </authorList>
    </citation>
    <scope>NUCLEOTIDE SEQUENCE [LARGE SCALE GENOMIC DNA]</scope>
    <source>
        <strain evidence="1">Lor288</strain>
    </source>
</reference>
<proteinExistence type="predicted"/>